<gene>
    <name evidence="1" type="ORF">E1757_16575</name>
</gene>
<reference evidence="1 2" key="1">
    <citation type="submission" date="2019-03" db="EMBL/GenBank/DDBJ databases">
        <title>This is whole genome sequence of Paenibacillus sp MS74 strain.</title>
        <authorList>
            <person name="Trinh H.N."/>
        </authorList>
    </citation>
    <scope>NUCLEOTIDE SEQUENCE [LARGE SCALE GENOMIC DNA]</scope>
    <source>
        <strain evidence="1 2">MS74</strain>
    </source>
</reference>
<proteinExistence type="predicted"/>
<dbReference type="EMBL" id="SMRT01000007">
    <property type="protein sequence ID" value="TDF96697.1"/>
    <property type="molecule type" value="Genomic_DNA"/>
</dbReference>
<sequence>MMNVHNLMEDIVKSCLKDLMLHQQQVSDLNEKLQSDIIAIALNHLPPKYVSTDQGEVFAKTQLRAQVETDVYRELANAIEKVLKFSRKSELG</sequence>
<dbReference type="AlphaFoldDB" id="A0A4R5KPQ4"/>
<evidence type="ECO:0000313" key="1">
    <source>
        <dbReference type="EMBL" id="TDF96697.1"/>
    </source>
</evidence>
<dbReference type="OrthoDB" id="5616024at2"/>
<dbReference type="InterPro" id="IPR019657">
    <property type="entry name" value="ComFB"/>
</dbReference>
<accession>A0A4R5KPQ4</accession>
<name>A0A4R5KPQ4_9BACL</name>
<dbReference type="Pfam" id="PF10719">
    <property type="entry name" value="ComFB"/>
    <property type="match status" value="1"/>
</dbReference>
<dbReference type="Proteomes" id="UP000295636">
    <property type="component" value="Unassembled WGS sequence"/>
</dbReference>
<keyword evidence="2" id="KW-1185">Reference proteome</keyword>
<protein>
    <submittedName>
        <fullName evidence="1">Competence protein ComFB</fullName>
    </submittedName>
</protein>
<evidence type="ECO:0000313" key="2">
    <source>
        <dbReference type="Proteomes" id="UP000295636"/>
    </source>
</evidence>
<organism evidence="1 2">
    <name type="scientific">Paenibacillus piri</name>
    <dbReference type="NCBI Taxonomy" id="2547395"/>
    <lineage>
        <taxon>Bacteria</taxon>
        <taxon>Bacillati</taxon>
        <taxon>Bacillota</taxon>
        <taxon>Bacilli</taxon>
        <taxon>Bacillales</taxon>
        <taxon>Paenibacillaceae</taxon>
        <taxon>Paenibacillus</taxon>
    </lineage>
</organism>
<comment type="caution">
    <text evidence="1">The sequence shown here is derived from an EMBL/GenBank/DDBJ whole genome shotgun (WGS) entry which is preliminary data.</text>
</comment>